<organism evidence="2 3">
    <name type="scientific">Nocardioides antri</name>
    <dbReference type="NCBI Taxonomy" id="2607659"/>
    <lineage>
        <taxon>Bacteria</taxon>
        <taxon>Bacillati</taxon>
        <taxon>Actinomycetota</taxon>
        <taxon>Actinomycetes</taxon>
        <taxon>Propionibacteriales</taxon>
        <taxon>Nocardioidaceae</taxon>
        <taxon>Nocardioides</taxon>
    </lineage>
</organism>
<proteinExistence type="predicted"/>
<dbReference type="InterPro" id="IPR024072">
    <property type="entry name" value="DHFR-like_dom_sf"/>
</dbReference>
<dbReference type="Pfam" id="PF01872">
    <property type="entry name" value="RibD_C"/>
    <property type="match status" value="1"/>
</dbReference>
<dbReference type="PANTHER" id="PTHR38011">
    <property type="entry name" value="DIHYDROFOLATE REDUCTASE FAMILY PROTEIN (AFU_ORTHOLOGUE AFUA_8G06820)"/>
    <property type="match status" value="1"/>
</dbReference>
<dbReference type="GO" id="GO:0009231">
    <property type="term" value="P:riboflavin biosynthetic process"/>
    <property type="evidence" value="ECO:0007669"/>
    <property type="project" value="InterPro"/>
</dbReference>
<protein>
    <submittedName>
        <fullName evidence="2">Dihydrofolate reductase</fullName>
    </submittedName>
</protein>
<reference evidence="2 3" key="2">
    <citation type="submission" date="2019-09" db="EMBL/GenBank/DDBJ databases">
        <authorList>
            <person name="Jin C."/>
        </authorList>
    </citation>
    <scope>NUCLEOTIDE SEQUENCE [LARGE SCALE GENOMIC DNA]</scope>
    <source>
        <strain evidence="2 3">BN140041</strain>
    </source>
</reference>
<name>A0A5B1LXZ0_9ACTN</name>
<sequence>MTTHTPKLTYYTATTLDGYIADPDDSLEWLFRQDQDGKGPLNYDDFIKDIGAIVMGATTYEWVRAHDPDQWFYSMPSWVMTHRDLKPPVIDGVEADVRFAQGSVREVYDAMVAAAGGKDLWVVGGGDLVGQFADEGLLDEVIAYIAPVTLGAGRPILPRRLDLELLEATQNKSFIAARYRFVGPLKEDRAG</sequence>
<dbReference type="Proteomes" id="UP000324351">
    <property type="component" value="Unassembled WGS sequence"/>
</dbReference>
<dbReference type="InterPro" id="IPR050765">
    <property type="entry name" value="Riboflavin_Biosynth_HTPR"/>
</dbReference>
<dbReference type="Gene3D" id="3.40.430.10">
    <property type="entry name" value="Dihydrofolate Reductase, subunit A"/>
    <property type="match status" value="1"/>
</dbReference>
<reference evidence="2 3" key="1">
    <citation type="submission" date="2019-09" db="EMBL/GenBank/DDBJ databases">
        <title>Nocardioides panacisoli sp. nov., isolated from the soil of a ginseng field.</title>
        <authorList>
            <person name="Cho C."/>
        </authorList>
    </citation>
    <scope>NUCLEOTIDE SEQUENCE [LARGE SCALE GENOMIC DNA]</scope>
    <source>
        <strain evidence="2 3">BN140041</strain>
    </source>
</reference>
<evidence type="ECO:0000259" key="1">
    <source>
        <dbReference type="Pfam" id="PF01872"/>
    </source>
</evidence>
<dbReference type="PANTHER" id="PTHR38011:SF11">
    <property type="entry name" value="2,5-DIAMINO-6-RIBOSYLAMINO-4(3H)-PYRIMIDINONE 5'-PHOSPHATE REDUCTASE"/>
    <property type="match status" value="1"/>
</dbReference>
<dbReference type="EMBL" id="VUJW01000010">
    <property type="protein sequence ID" value="KAA1425845.1"/>
    <property type="molecule type" value="Genomic_DNA"/>
</dbReference>
<dbReference type="InterPro" id="IPR002734">
    <property type="entry name" value="RibDG_C"/>
</dbReference>
<comment type="caution">
    <text evidence="2">The sequence shown here is derived from an EMBL/GenBank/DDBJ whole genome shotgun (WGS) entry which is preliminary data.</text>
</comment>
<dbReference type="AlphaFoldDB" id="A0A5B1LXZ0"/>
<dbReference type="SUPFAM" id="SSF53597">
    <property type="entry name" value="Dihydrofolate reductase-like"/>
    <property type="match status" value="1"/>
</dbReference>
<dbReference type="RefSeq" id="WP_149751472.1">
    <property type="nucleotide sequence ID" value="NZ_VUJW01000010.1"/>
</dbReference>
<evidence type="ECO:0000313" key="3">
    <source>
        <dbReference type="Proteomes" id="UP000324351"/>
    </source>
</evidence>
<gene>
    <name evidence="2" type="ORF">F0U47_15970</name>
</gene>
<feature type="domain" description="Bacterial bifunctional deaminase-reductase C-terminal" evidence="1">
    <location>
        <begin position="6"/>
        <end position="159"/>
    </location>
</feature>
<accession>A0A5B1LXZ0</accession>
<dbReference type="GO" id="GO:0008703">
    <property type="term" value="F:5-amino-6-(5-phosphoribosylamino)uracil reductase activity"/>
    <property type="evidence" value="ECO:0007669"/>
    <property type="project" value="InterPro"/>
</dbReference>
<evidence type="ECO:0000313" key="2">
    <source>
        <dbReference type="EMBL" id="KAA1425845.1"/>
    </source>
</evidence>
<keyword evidence="3" id="KW-1185">Reference proteome</keyword>